<dbReference type="InterPro" id="IPR024679">
    <property type="entry name" value="Ipi1_N"/>
</dbReference>
<proteinExistence type="evidence at transcript level"/>
<feature type="domain" description="Pre-rRNA-processing protein Ipi1 N-terminal" evidence="5">
    <location>
        <begin position="139"/>
        <end position="209"/>
    </location>
</feature>
<evidence type="ECO:0000259" key="5">
    <source>
        <dbReference type="Pfam" id="PF12333"/>
    </source>
</evidence>
<dbReference type="AlphaFoldDB" id="A0A2P2HX19"/>
<dbReference type="EMBL" id="IACF01000535">
    <property type="protein sequence ID" value="LAB66302.1"/>
    <property type="molecule type" value="mRNA"/>
</dbReference>
<reference evidence="6" key="1">
    <citation type="journal article" date="2018" name="Biosci. Biotechnol. Biochem.">
        <title>Polysaccharide hydrolase of the hadal zone amphipods Hirondellea gigas.</title>
        <authorList>
            <person name="Kobayashi H."/>
            <person name="Nagahama T."/>
            <person name="Arai W."/>
            <person name="Sasagawa Y."/>
            <person name="Umeda M."/>
            <person name="Hayashi T."/>
            <person name="Nikaido I."/>
            <person name="Watanabe H."/>
            <person name="Oguri K."/>
            <person name="Kitazato H."/>
            <person name="Fujioka K."/>
            <person name="Kido Y."/>
            <person name="Takami H."/>
        </authorList>
    </citation>
    <scope>NUCLEOTIDE SEQUENCE</scope>
    <source>
        <tissue evidence="6">Whole body</tissue>
    </source>
</reference>
<dbReference type="Gene3D" id="1.25.10.10">
    <property type="entry name" value="Leucine-rich Repeat Variant"/>
    <property type="match status" value="1"/>
</dbReference>
<comment type="similarity">
    <text evidence="2">Belongs to the IPI1/TEX10 family.</text>
</comment>
<protein>
    <submittedName>
        <fullName evidence="6">Pre-rRNA-processing protein ipi1-like</fullName>
    </submittedName>
</protein>
<dbReference type="InterPro" id="IPR011989">
    <property type="entry name" value="ARM-like"/>
</dbReference>
<dbReference type="SUPFAM" id="SSF48371">
    <property type="entry name" value="ARM repeat"/>
    <property type="match status" value="1"/>
</dbReference>
<dbReference type="Pfam" id="PF12333">
    <property type="entry name" value="Ipi1_N"/>
    <property type="match status" value="1"/>
</dbReference>
<keyword evidence="3" id="KW-0539">Nucleus</keyword>
<evidence type="ECO:0000256" key="2">
    <source>
        <dbReference type="ARBA" id="ARBA00006427"/>
    </source>
</evidence>
<feature type="region of interest" description="Disordered" evidence="4">
    <location>
        <begin position="210"/>
        <end position="249"/>
    </location>
</feature>
<accession>A0A2P2HX19</accession>
<dbReference type="PANTHER" id="PTHR16056">
    <property type="entry name" value="REGULATOR OF MICROTUBULE DYNAMICS PROTEIN"/>
    <property type="match status" value="1"/>
</dbReference>
<comment type="subcellular location">
    <subcellularLocation>
        <location evidence="1">Nucleus</location>
    </subcellularLocation>
</comment>
<sequence length="664" mass="73424">MTKSVRAKQEKKKDFVKKKIKVGKILKKAQNETITTFKSRSISIVEQLKKKEAGDNVTKKRYTMMELCIRFNHSNPNHKLDACSGVKELLGKLHPEQVRESLSALIGALSRCMLDDDWKVRTTTIRLIDTLIDKVGSSSLSPHFTLLGRHLSCGLVSLYSDVQASALQLLHMLLQRAPALLHLHANTIVPNLLRLLGAKTKSGGALQKEFTESLGGKLPTPKTGPKSILKNNKNNNKDDNKSSSNKNSSGVLVVHGQQNSKQNCLLWQLDVFVLLTAILTHVIKYKTSSSNKNVGGGGATNDNNNNNADKQLQSALQSRWQTLLHAAAAHTASESSVRVAGDGTAPCSRFALLTQPSKLQDFCTAMMPLLYNLWTNMLPECTKQRGGVQMSASCSHCLWCLVKLQEVLATMVLTCTGHPATQCLWFMTLMKNIFGDLLHNHFPIHYATPAVTGSKTSKSNKSRYDEQPTASSHDLNLRLATLGVKFTLFNEKQNYMLVNYVTELMSSSEEVGSYDMQSACQLSVVLVDFFTPAPSHQRQLNSSKLTNKTSVANRILSVAHSCYKKQHPLKKERKLLLTMLLKVTDADHMHLHDVPAVEEWCSHLAQELADESCVQSAALLPTLHQLALRRCAGLVVLQPLTGSILRIGNEITADEKLELSKLLP</sequence>
<evidence type="ECO:0000256" key="3">
    <source>
        <dbReference type="ARBA" id="ARBA00023242"/>
    </source>
</evidence>
<dbReference type="InterPro" id="IPR016024">
    <property type="entry name" value="ARM-type_fold"/>
</dbReference>
<evidence type="ECO:0000256" key="4">
    <source>
        <dbReference type="SAM" id="MobiDB-lite"/>
    </source>
</evidence>
<dbReference type="GO" id="GO:0071339">
    <property type="term" value="C:MLL1 complex"/>
    <property type="evidence" value="ECO:0007669"/>
    <property type="project" value="TreeGrafter"/>
</dbReference>
<evidence type="ECO:0000313" key="6">
    <source>
        <dbReference type="EMBL" id="LAB66302.1"/>
    </source>
</evidence>
<name>A0A2P2HX19_9CRUS</name>
<evidence type="ECO:0000256" key="1">
    <source>
        <dbReference type="ARBA" id="ARBA00004123"/>
    </source>
</evidence>
<dbReference type="PANTHER" id="PTHR16056:SF2">
    <property type="entry name" value="TESTIS-EXPRESSED PROTEIN 10"/>
    <property type="match status" value="1"/>
</dbReference>
<organism evidence="6">
    <name type="scientific">Hirondellea gigas</name>
    <dbReference type="NCBI Taxonomy" id="1518452"/>
    <lineage>
        <taxon>Eukaryota</taxon>
        <taxon>Metazoa</taxon>
        <taxon>Ecdysozoa</taxon>
        <taxon>Arthropoda</taxon>
        <taxon>Crustacea</taxon>
        <taxon>Multicrustacea</taxon>
        <taxon>Malacostraca</taxon>
        <taxon>Eumalacostraca</taxon>
        <taxon>Peracarida</taxon>
        <taxon>Amphipoda</taxon>
        <taxon>Amphilochidea</taxon>
        <taxon>Lysianassida</taxon>
        <taxon>Lysianassidira</taxon>
        <taxon>Lysianassoidea</taxon>
        <taxon>Lysianassidae</taxon>
        <taxon>Hirondellea</taxon>
    </lineage>
</organism>